<proteinExistence type="predicted"/>
<dbReference type="AlphaFoldDB" id="A0A0C3BSQ1"/>
<sequence length="73" mass="8314">MCSIFVSQQDPTCHQHSRLGVCVNFAAMECLSCPVLLRDFVDDESDQEWTAHKVRLQVIFEQTVLQAIFPNST</sequence>
<organism evidence="1 2">
    <name type="scientific">Piloderma croceum (strain F 1598)</name>
    <dbReference type="NCBI Taxonomy" id="765440"/>
    <lineage>
        <taxon>Eukaryota</taxon>
        <taxon>Fungi</taxon>
        <taxon>Dikarya</taxon>
        <taxon>Basidiomycota</taxon>
        <taxon>Agaricomycotina</taxon>
        <taxon>Agaricomycetes</taxon>
        <taxon>Agaricomycetidae</taxon>
        <taxon>Atheliales</taxon>
        <taxon>Atheliaceae</taxon>
        <taxon>Piloderma</taxon>
    </lineage>
</organism>
<evidence type="ECO:0000313" key="2">
    <source>
        <dbReference type="Proteomes" id="UP000054166"/>
    </source>
</evidence>
<dbReference type="HOGENOM" id="CLU_2705680_0_0_1"/>
<dbReference type="InParanoid" id="A0A0C3BSQ1"/>
<name>A0A0C3BSQ1_PILCF</name>
<dbReference type="EMBL" id="KN832974">
    <property type="protein sequence ID" value="KIM89563.1"/>
    <property type="molecule type" value="Genomic_DNA"/>
</dbReference>
<evidence type="ECO:0000313" key="1">
    <source>
        <dbReference type="EMBL" id="KIM89563.1"/>
    </source>
</evidence>
<reference evidence="1 2" key="1">
    <citation type="submission" date="2014-04" db="EMBL/GenBank/DDBJ databases">
        <authorList>
            <consortium name="DOE Joint Genome Institute"/>
            <person name="Kuo A."/>
            <person name="Tarkka M."/>
            <person name="Buscot F."/>
            <person name="Kohler A."/>
            <person name="Nagy L.G."/>
            <person name="Floudas D."/>
            <person name="Copeland A."/>
            <person name="Barry K.W."/>
            <person name="Cichocki N."/>
            <person name="Veneault-Fourrey C."/>
            <person name="LaButti K."/>
            <person name="Lindquist E.A."/>
            <person name="Lipzen A."/>
            <person name="Lundell T."/>
            <person name="Morin E."/>
            <person name="Murat C."/>
            <person name="Sun H."/>
            <person name="Tunlid A."/>
            <person name="Henrissat B."/>
            <person name="Grigoriev I.V."/>
            <person name="Hibbett D.S."/>
            <person name="Martin F."/>
            <person name="Nordberg H.P."/>
            <person name="Cantor M.N."/>
            <person name="Hua S.X."/>
        </authorList>
    </citation>
    <scope>NUCLEOTIDE SEQUENCE [LARGE SCALE GENOMIC DNA]</scope>
    <source>
        <strain evidence="1 2">F 1598</strain>
    </source>
</reference>
<dbReference type="Proteomes" id="UP000054166">
    <property type="component" value="Unassembled WGS sequence"/>
</dbReference>
<accession>A0A0C3BSQ1</accession>
<gene>
    <name evidence="1" type="ORF">PILCRDRAFT_190923</name>
</gene>
<reference evidence="2" key="2">
    <citation type="submission" date="2015-01" db="EMBL/GenBank/DDBJ databases">
        <title>Evolutionary Origins and Diversification of the Mycorrhizal Mutualists.</title>
        <authorList>
            <consortium name="DOE Joint Genome Institute"/>
            <consortium name="Mycorrhizal Genomics Consortium"/>
            <person name="Kohler A."/>
            <person name="Kuo A."/>
            <person name="Nagy L.G."/>
            <person name="Floudas D."/>
            <person name="Copeland A."/>
            <person name="Barry K.W."/>
            <person name="Cichocki N."/>
            <person name="Veneault-Fourrey C."/>
            <person name="LaButti K."/>
            <person name="Lindquist E.A."/>
            <person name="Lipzen A."/>
            <person name="Lundell T."/>
            <person name="Morin E."/>
            <person name="Murat C."/>
            <person name="Riley R."/>
            <person name="Ohm R."/>
            <person name="Sun H."/>
            <person name="Tunlid A."/>
            <person name="Henrissat B."/>
            <person name="Grigoriev I.V."/>
            <person name="Hibbett D.S."/>
            <person name="Martin F."/>
        </authorList>
    </citation>
    <scope>NUCLEOTIDE SEQUENCE [LARGE SCALE GENOMIC DNA]</scope>
    <source>
        <strain evidence="2">F 1598</strain>
    </source>
</reference>
<keyword evidence="2" id="KW-1185">Reference proteome</keyword>
<protein>
    <submittedName>
        <fullName evidence="1">Uncharacterized protein</fullName>
    </submittedName>
</protein>